<dbReference type="RefSeq" id="WP_154439594.1">
    <property type="nucleotide sequence ID" value="NZ_JAHLPJ010000001.1"/>
</dbReference>
<evidence type="ECO:0000313" key="3">
    <source>
        <dbReference type="Proteomes" id="UP000469523"/>
    </source>
</evidence>
<feature type="transmembrane region" description="Helical" evidence="1">
    <location>
        <begin position="66"/>
        <end position="89"/>
    </location>
</feature>
<dbReference type="Proteomes" id="UP000469523">
    <property type="component" value="Unassembled WGS sequence"/>
</dbReference>
<evidence type="ECO:0000256" key="1">
    <source>
        <dbReference type="SAM" id="Phobius"/>
    </source>
</evidence>
<name>A0A6N7XGL0_9FIRM</name>
<gene>
    <name evidence="2" type="ORF">FYJ83_06820</name>
</gene>
<dbReference type="EMBL" id="VUNQ01000011">
    <property type="protein sequence ID" value="MSU01181.1"/>
    <property type="molecule type" value="Genomic_DNA"/>
</dbReference>
<keyword evidence="1" id="KW-1133">Transmembrane helix</keyword>
<feature type="transmembrane region" description="Helical" evidence="1">
    <location>
        <begin position="37"/>
        <end position="60"/>
    </location>
</feature>
<comment type="caution">
    <text evidence="2">The sequence shown here is derived from an EMBL/GenBank/DDBJ whole genome shotgun (WGS) entry which is preliminary data.</text>
</comment>
<protein>
    <submittedName>
        <fullName evidence="2">Uncharacterized protein</fullName>
    </submittedName>
</protein>
<sequence length="101" mass="11351">MNDKKIEQILDEIGKEEIKPSQDIVDDTISFIKNRDIYFIIAVSIISYIVLILGTTVLGYNLGLKVTVFLLCIIHFIGLIPTVGAIIIAKNNKEGECHYEK</sequence>
<organism evidence="2 3">
    <name type="scientific">Tissierella pigra</name>
    <dbReference type="NCBI Taxonomy" id="2607614"/>
    <lineage>
        <taxon>Bacteria</taxon>
        <taxon>Bacillati</taxon>
        <taxon>Bacillota</taxon>
        <taxon>Tissierellia</taxon>
        <taxon>Tissierellales</taxon>
        <taxon>Tissierellaceae</taxon>
        <taxon>Tissierella</taxon>
    </lineage>
</organism>
<proteinExistence type="predicted"/>
<dbReference type="AlphaFoldDB" id="A0A6N7XGL0"/>
<reference evidence="2 3" key="1">
    <citation type="submission" date="2019-09" db="EMBL/GenBank/DDBJ databases">
        <title>In-depth cultivation of the pig gut microbiome towards novel bacterial diversity and tailored functional studies.</title>
        <authorList>
            <person name="Wylensek D."/>
            <person name="Hitch T.C.A."/>
            <person name="Clavel T."/>
        </authorList>
    </citation>
    <scope>NUCLEOTIDE SEQUENCE [LARGE SCALE GENOMIC DNA]</scope>
    <source>
        <strain evidence="2 3">WCA3-693-APC-4?</strain>
    </source>
</reference>
<keyword evidence="1" id="KW-0472">Membrane</keyword>
<accession>A0A6N7XGL0</accession>
<keyword evidence="1" id="KW-0812">Transmembrane</keyword>
<evidence type="ECO:0000313" key="2">
    <source>
        <dbReference type="EMBL" id="MSU01181.1"/>
    </source>
</evidence>
<keyword evidence="3" id="KW-1185">Reference proteome</keyword>